<dbReference type="PANTHER" id="PTHR12888:SF0">
    <property type="entry name" value="PEROXISOME ASSEMBLY PROTEIN 12"/>
    <property type="match status" value="1"/>
</dbReference>
<comment type="similarity">
    <text evidence="3 15">Belongs to the pex2/pex10/pex12 family.</text>
</comment>
<evidence type="ECO:0000256" key="5">
    <source>
        <dbReference type="ARBA" id="ARBA00022448"/>
    </source>
</evidence>
<dbReference type="Gene3D" id="3.30.40.10">
    <property type="entry name" value="Zinc/RING finger domain, C3HC4 (zinc finger)"/>
    <property type="match status" value="1"/>
</dbReference>
<evidence type="ECO:0000256" key="11">
    <source>
        <dbReference type="ARBA" id="ARBA00022989"/>
    </source>
</evidence>
<evidence type="ECO:0000313" key="19">
    <source>
        <dbReference type="RefSeq" id="XP_014664972.1"/>
    </source>
</evidence>
<keyword evidence="17" id="KW-1185">Reference proteome</keyword>
<keyword evidence="5" id="KW-0813">Transport</keyword>
<evidence type="ECO:0000256" key="8">
    <source>
        <dbReference type="ARBA" id="ARBA00022771"/>
    </source>
</evidence>
<evidence type="ECO:0000256" key="13">
    <source>
        <dbReference type="ARBA" id="ARBA00023140"/>
    </source>
</evidence>
<evidence type="ECO:0000256" key="12">
    <source>
        <dbReference type="ARBA" id="ARBA00023136"/>
    </source>
</evidence>
<proteinExistence type="inferred from homology"/>
<evidence type="ECO:0000256" key="9">
    <source>
        <dbReference type="ARBA" id="ARBA00022833"/>
    </source>
</evidence>
<dbReference type="RefSeq" id="XP_014664972.1">
    <property type="nucleotide sequence ID" value="XM_014809486.1"/>
</dbReference>
<evidence type="ECO:0000256" key="7">
    <source>
        <dbReference type="ARBA" id="ARBA00022723"/>
    </source>
</evidence>
<evidence type="ECO:0000313" key="17">
    <source>
        <dbReference type="Proteomes" id="UP000695022"/>
    </source>
</evidence>
<sequence length="345" mass="39009">MAEHGANISTTSNASNQPSIFEVLAQESLMSAVRPALKHVCKILAEKFPEKFGWLFHFSDEVYLTLDIIVQNYCLAKLSASFAENFYGMKRVPLEKNQLNKLSRRIHLKSLAFLVLIPYIKTKLDKLFERWREENADGRFQDSRGRYVSMVKVYLAAYPYAHMTYEGAMLCYRLAYVFGKSRFHSPLLKLADVELQSLTMEDMMALNVEGSSSLIQPEDSWSDVSRKVCKRLVGTVAVCLSSGLSASVFFLQFMEWWYRSEHSSHDTITALPIPEPPKGVYDVKLLDGVCPVCGQERTNETALSTSGFVFCYPCIHSYIQESGKCPITGFPSSLECLIKLYPSSS</sequence>
<comment type="subcellular location">
    <subcellularLocation>
        <location evidence="1">Peroxisome membrane</location>
        <topology evidence="1">Multi-pass membrane protein</topology>
    </subcellularLocation>
</comment>
<evidence type="ECO:0000256" key="6">
    <source>
        <dbReference type="ARBA" id="ARBA00022692"/>
    </source>
</evidence>
<evidence type="ECO:0000256" key="1">
    <source>
        <dbReference type="ARBA" id="ARBA00004585"/>
    </source>
</evidence>
<evidence type="ECO:0000256" key="14">
    <source>
        <dbReference type="ARBA" id="ARBA00029692"/>
    </source>
</evidence>
<gene>
    <name evidence="18 19" type="primary">LOC106807201</name>
</gene>
<keyword evidence="6" id="KW-0812">Transmembrane</keyword>
<evidence type="ECO:0000256" key="3">
    <source>
        <dbReference type="ARBA" id="ARBA00008704"/>
    </source>
</evidence>
<keyword evidence="7" id="KW-0479">Metal-binding</keyword>
<dbReference type="SUPFAM" id="SSF57850">
    <property type="entry name" value="RING/U-box"/>
    <property type="match status" value="1"/>
</dbReference>
<keyword evidence="9" id="KW-0862">Zinc</keyword>
<keyword evidence="12 15" id="KW-0472">Membrane</keyword>
<dbReference type="InterPro" id="IPR017375">
    <property type="entry name" value="PEX12"/>
</dbReference>
<organism evidence="17 18">
    <name type="scientific">Priapulus caudatus</name>
    <name type="common">Priapulid worm</name>
    <dbReference type="NCBI Taxonomy" id="37621"/>
    <lineage>
        <taxon>Eukaryota</taxon>
        <taxon>Metazoa</taxon>
        <taxon>Ecdysozoa</taxon>
        <taxon>Scalidophora</taxon>
        <taxon>Priapulida</taxon>
        <taxon>Priapulimorpha</taxon>
        <taxon>Priapulimorphida</taxon>
        <taxon>Priapulidae</taxon>
        <taxon>Priapulus</taxon>
    </lineage>
</organism>
<dbReference type="PANTHER" id="PTHR12888">
    <property type="entry name" value="PEROXISOME ASSEMBLY PROTEIN 12 PEROXIN-12"/>
    <property type="match status" value="1"/>
</dbReference>
<dbReference type="CDD" id="cd16451">
    <property type="entry name" value="mRING_PEX12"/>
    <property type="match status" value="1"/>
</dbReference>
<keyword evidence="10" id="KW-0653">Protein transport</keyword>
<keyword evidence="13 15" id="KW-0576">Peroxisome</keyword>
<dbReference type="Proteomes" id="UP000695022">
    <property type="component" value="Unplaced"/>
</dbReference>
<dbReference type="Pfam" id="PF04757">
    <property type="entry name" value="Pex2_Pex12"/>
    <property type="match status" value="1"/>
</dbReference>
<keyword evidence="11" id="KW-1133">Transmembrane helix</keyword>
<evidence type="ECO:0000313" key="18">
    <source>
        <dbReference type="RefSeq" id="XP_014664971.1"/>
    </source>
</evidence>
<dbReference type="PIRSF" id="PIRSF038074">
    <property type="entry name" value="Peroxisome_assembly_p12"/>
    <property type="match status" value="1"/>
</dbReference>
<evidence type="ECO:0000256" key="10">
    <source>
        <dbReference type="ARBA" id="ARBA00022927"/>
    </source>
</evidence>
<dbReference type="InterPro" id="IPR013083">
    <property type="entry name" value="Znf_RING/FYVE/PHD"/>
</dbReference>
<comment type="pathway">
    <text evidence="2">Protein modification; protein ubiquitination.</text>
</comment>
<accession>A0ABM1DYF0</accession>
<evidence type="ECO:0000256" key="15">
    <source>
        <dbReference type="PIRNR" id="PIRNR038074"/>
    </source>
</evidence>
<evidence type="ECO:0000259" key="16">
    <source>
        <dbReference type="Pfam" id="PF04757"/>
    </source>
</evidence>
<comment type="function">
    <text evidence="15">Component of a retrotranslocation channel required for peroxisome organization by mediating export of the PEX5 receptor from peroxisomes to the cytosol, thereby promoting PEX5 recycling.</text>
</comment>
<dbReference type="RefSeq" id="XP_014664971.1">
    <property type="nucleotide sequence ID" value="XM_014809485.1"/>
</dbReference>
<dbReference type="InterPro" id="IPR006845">
    <property type="entry name" value="Pex_N"/>
</dbReference>
<reference evidence="18 19" key="1">
    <citation type="submission" date="2025-05" db="UniProtKB">
        <authorList>
            <consortium name="RefSeq"/>
        </authorList>
    </citation>
    <scope>IDENTIFICATION</scope>
</reference>
<name>A0ABM1DYF0_PRICU</name>
<evidence type="ECO:0000256" key="2">
    <source>
        <dbReference type="ARBA" id="ARBA00004906"/>
    </source>
</evidence>
<feature type="domain" description="Pex N-terminal" evidence="16">
    <location>
        <begin position="26"/>
        <end position="260"/>
    </location>
</feature>
<dbReference type="GeneID" id="106807201"/>
<keyword evidence="8" id="KW-0863">Zinc-finger</keyword>
<protein>
    <recommendedName>
        <fullName evidence="4 15">Peroxisome assembly protein 12</fullName>
    </recommendedName>
    <alternativeName>
        <fullName evidence="14 15">Peroxin-12</fullName>
    </alternativeName>
</protein>
<evidence type="ECO:0000256" key="4">
    <source>
        <dbReference type="ARBA" id="ARBA00018980"/>
    </source>
</evidence>